<dbReference type="PANTHER" id="PTHR11360:SF303">
    <property type="entry name" value="MAJOR FACILITATOR SUPERFAMILY (MFS) PROFILE DOMAIN-CONTAINING PROTEIN"/>
    <property type="match status" value="1"/>
</dbReference>
<feature type="transmembrane region" description="Helical" evidence="1">
    <location>
        <begin position="552"/>
        <end position="574"/>
    </location>
</feature>
<dbReference type="Gene3D" id="1.10.418.20">
    <property type="match status" value="1"/>
</dbReference>
<dbReference type="AlphaFoldDB" id="A0A9Q0MDF9"/>
<dbReference type="Proteomes" id="UP001142055">
    <property type="component" value="Chromosome 1"/>
</dbReference>
<feature type="transmembrane region" description="Helical" evidence="1">
    <location>
        <begin position="311"/>
        <end position="329"/>
    </location>
</feature>
<reference evidence="2" key="1">
    <citation type="submission" date="2022-12" db="EMBL/GenBank/DDBJ databases">
        <title>Genome assemblies of Blomia tropicalis.</title>
        <authorList>
            <person name="Cui Y."/>
        </authorList>
    </citation>
    <scope>NUCLEOTIDE SEQUENCE</scope>
    <source>
        <tissue evidence="2">Adult mites</tissue>
    </source>
</reference>
<evidence type="ECO:0000313" key="2">
    <source>
        <dbReference type="EMBL" id="KAJ6223429.1"/>
    </source>
</evidence>
<dbReference type="InterPro" id="IPR050327">
    <property type="entry name" value="Proton-linked_MCT"/>
</dbReference>
<feature type="transmembrane region" description="Helical" evidence="1">
    <location>
        <begin position="640"/>
        <end position="659"/>
    </location>
</feature>
<dbReference type="SUPFAM" id="SSF103473">
    <property type="entry name" value="MFS general substrate transporter"/>
    <property type="match status" value="1"/>
</dbReference>
<feature type="transmembrane region" description="Helical" evidence="1">
    <location>
        <begin position="514"/>
        <end position="536"/>
    </location>
</feature>
<dbReference type="OMA" id="NIMAKIH"/>
<dbReference type="PANTHER" id="PTHR11360">
    <property type="entry name" value="MONOCARBOXYLATE TRANSPORTER"/>
    <property type="match status" value="1"/>
</dbReference>
<feature type="transmembrane region" description="Helical" evidence="1">
    <location>
        <begin position="671"/>
        <end position="693"/>
    </location>
</feature>
<feature type="transmembrane region" description="Helical" evidence="1">
    <location>
        <begin position="335"/>
        <end position="356"/>
    </location>
</feature>
<evidence type="ECO:0000256" key="1">
    <source>
        <dbReference type="SAM" id="Phobius"/>
    </source>
</evidence>
<organism evidence="2 3">
    <name type="scientific">Blomia tropicalis</name>
    <name type="common">Mite</name>
    <dbReference type="NCBI Taxonomy" id="40697"/>
    <lineage>
        <taxon>Eukaryota</taxon>
        <taxon>Metazoa</taxon>
        <taxon>Ecdysozoa</taxon>
        <taxon>Arthropoda</taxon>
        <taxon>Chelicerata</taxon>
        <taxon>Arachnida</taxon>
        <taxon>Acari</taxon>
        <taxon>Acariformes</taxon>
        <taxon>Sarcoptiformes</taxon>
        <taxon>Astigmata</taxon>
        <taxon>Glycyphagoidea</taxon>
        <taxon>Echimyopodidae</taxon>
        <taxon>Blomia</taxon>
    </lineage>
</organism>
<feature type="transmembrane region" description="Helical" evidence="1">
    <location>
        <begin position="606"/>
        <end position="628"/>
    </location>
</feature>
<dbReference type="InterPro" id="IPR011701">
    <property type="entry name" value="MFS"/>
</dbReference>
<proteinExistence type="predicted"/>
<keyword evidence="1" id="KW-1133">Transmembrane helix</keyword>
<protein>
    <submittedName>
        <fullName evidence="2">Uncharacterized protein</fullName>
    </submittedName>
</protein>
<feature type="transmembrane region" description="Helical" evidence="1">
    <location>
        <begin position="282"/>
        <end position="304"/>
    </location>
</feature>
<feature type="transmembrane region" description="Helical" evidence="1">
    <location>
        <begin position="401"/>
        <end position="419"/>
    </location>
</feature>
<comment type="caution">
    <text evidence="2">The sequence shown here is derived from an EMBL/GenBank/DDBJ whole genome shotgun (WGS) entry which is preliminary data.</text>
</comment>
<dbReference type="Pfam" id="PF07690">
    <property type="entry name" value="MFS_1"/>
    <property type="match status" value="2"/>
</dbReference>
<dbReference type="InterPro" id="IPR036259">
    <property type="entry name" value="MFS_trans_sf"/>
</dbReference>
<feature type="transmembrane region" description="Helical" evidence="1">
    <location>
        <begin position="581"/>
        <end position="600"/>
    </location>
</feature>
<dbReference type="InterPro" id="IPR038765">
    <property type="entry name" value="Papain-like_cys_pep_sf"/>
</dbReference>
<sequence>MDTKSNCINGNPANSSLISNPNRIKKHVRTIYLGKVNTNAPSVDITNDRVIICNIRNKPNSPRYNITIPFAEMIALRYCLSRDLSIFIIQPIQESYHKLSDWIQQQRNIVIPENFIMILFENEIPPSQFTNIFNSAKKINPRIQLIEINSAFAQSYLASPNKTCKKVKLISTTSNSAEVIDIEDDTDEETEGQNEIKQNDILQMTILKYPTNDNDNNVILSGNDLTCLKEGNFLNDNIMNFYLRYFQYSDSPLDQNIMAKIHIADTLFCNQLLNLNQRKRKAAWSVSLSGSVASITGLAAGFCAHYVQIRLLVIMGVLCCGLSLIVTYFAQSIQFVTITIGLVQGIGIGFVTNLLPAILNAHFVEKKAIALGISYAGATLGAFIFPVLIQTLLVKFQFHNTILILGGVTLSGVVGGIFLTKPKEVKEPNEENEVKTAIQMHQLNSNPLIDECNTIVYVDNNQLYANITQPNGSNPTEPESRQLMNGNNGKKTISLWSKIIKNLRNDSLILLDHHFMICTVTYISFILDFVAFIIILPDVAKAQGIADVDSKWLLSIFSITDFIGRIVPGWFSYWELVTDKTIYILSITAMGLCMALLITVNTWIQFVLISLLCGLATGCQMVLSPAILADYLGNENTAVAFGLANFICGLFTLVTRPMIIGVKDIYGNYDLLGYVLSGVALFSGILWVFDILFTSISKRRQTSRATTFN</sequence>
<name>A0A9Q0MDF9_BLOTA</name>
<dbReference type="Gene3D" id="1.20.1250.20">
    <property type="entry name" value="MFS general substrate transporter like domains"/>
    <property type="match status" value="1"/>
</dbReference>
<dbReference type="SUPFAM" id="SSF54001">
    <property type="entry name" value="Cysteine proteinases"/>
    <property type="match status" value="1"/>
</dbReference>
<dbReference type="Gene3D" id="1.20.1720.10">
    <property type="entry name" value="Multidrug resistance protein D"/>
    <property type="match status" value="1"/>
</dbReference>
<keyword evidence="1" id="KW-0812">Transmembrane</keyword>
<accession>A0A9Q0MDF9</accession>
<evidence type="ECO:0000313" key="3">
    <source>
        <dbReference type="Proteomes" id="UP001142055"/>
    </source>
</evidence>
<keyword evidence="3" id="KW-1185">Reference proteome</keyword>
<dbReference type="GO" id="GO:0008028">
    <property type="term" value="F:monocarboxylic acid transmembrane transporter activity"/>
    <property type="evidence" value="ECO:0007669"/>
    <property type="project" value="TreeGrafter"/>
</dbReference>
<gene>
    <name evidence="2" type="ORF">RDWZM_001974</name>
</gene>
<keyword evidence="1" id="KW-0472">Membrane</keyword>
<dbReference type="EMBL" id="JAPWDV010000001">
    <property type="protein sequence ID" value="KAJ6223429.1"/>
    <property type="molecule type" value="Genomic_DNA"/>
</dbReference>
<feature type="transmembrane region" description="Helical" evidence="1">
    <location>
        <begin position="368"/>
        <end position="389"/>
    </location>
</feature>